<keyword evidence="8" id="KW-0460">Magnesium</keyword>
<dbReference type="InterPro" id="IPR043519">
    <property type="entry name" value="NT_sf"/>
</dbReference>
<dbReference type="GO" id="GO:0016779">
    <property type="term" value="F:nucleotidyltransferase activity"/>
    <property type="evidence" value="ECO:0007669"/>
    <property type="project" value="UniProtKB-KW"/>
</dbReference>
<dbReference type="EMBL" id="PEWA01000035">
    <property type="protein sequence ID" value="PIU73352.1"/>
    <property type="molecule type" value="Genomic_DNA"/>
</dbReference>
<proteinExistence type="inferred from homology"/>
<evidence type="ECO:0000256" key="3">
    <source>
        <dbReference type="ARBA" id="ARBA00022679"/>
    </source>
</evidence>
<evidence type="ECO:0000256" key="1">
    <source>
        <dbReference type="ARBA" id="ARBA00001946"/>
    </source>
</evidence>
<evidence type="ECO:0000256" key="8">
    <source>
        <dbReference type="ARBA" id="ARBA00022842"/>
    </source>
</evidence>
<dbReference type="GO" id="GO:0005524">
    <property type="term" value="F:ATP binding"/>
    <property type="evidence" value="ECO:0007669"/>
    <property type="project" value="UniProtKB-KW"/>
</dbReference>
<dbReference type="Proteomes" id="UP000231407">
    <property type="component" value="Unassembled WGS sequence"/>
</dbReference>
<protein>
    <recommendedName>
        <fullName evidence="10">Polymerase nucleotidyl transferase domain-containing protein</fullName>
    </recommendedName>
</protein>
<evidence type="ECO:0000256" key="9">
    <source>
        <dbReference type="ARBA" id="ARBA00038276"/>
    </source>
</evidence>
<dbReference type="InterPro" id="IPR002934">
    <property type="entry name" value="Polymerase_NTP_transf_dom"/>
</dbReference>
<evidence type="ECO:0000256" key="2">
    <source>
        <dbReference type="ARBA" id="ARBA00022649"/>
    </source>
</evidence>
<comment type="caution">
    <text evidence="11">The sequence shown here is derived from an EMBL/GenBank/DDBJ whole genome shotgun (WGS) entry which is preliminary data.</text>
</comment>
<reference evidence="12" key="1">
    <citation type="submission" date="2017-09" db="EMBL/GenBank/DDBJ databases">
        <title>Depth-based differentiation of microbial function through sediment-hosted aquifers and enrichment of novel symbionts in the deep terrestrial subsurface.</title>
        <authorList>
            <person name="Probst A.J."/>
            <person name="Ladd B."/>
            <person name="Jarett J.K."/>
            <person name="Geller-Mcgrath D.E."/>
            <person name="Sieber C.M.K."/>
            <person name="Emerson J.B."/>
            <person name="Anantharaman K."/>
            <person name="Thomas B.C."/>
            <person name="Malmstrom R."/>
            <person name="Stieglmeier M."/>
            <person name="Klingl A."/>
            <person name="Woyke T."/>
            <person name="Ryan C.M."/>
            <person name="Banfield J.F."/>
        </authorList>
    </citation>
    <scope>NUCLEOTIDE SEQUENCE [LARGE SCALE GENOMIC DNA]</scope>
</reference>
<sequence length="137" mass="16190">MKRNILQIPIKIELKIKAENKAEKLGFSSVQEMIRVILTQITQNNIIKVDDICNKYKINYLGMFGSMARGDKNDESDVDLLVKFNHNNKIGLFELDQIQREFERRYGRKVDLVTKINKYIEPEMTKDLITIYENYEN</sequence>
<dbReference type="PANTHER" id="PTHR33571">
    <property type="entry name" value="SSL8005 PROTEIN"/>
    <property type="match status" value="1"/>
</dbReference>
<evidence type="ECO:0000313" key="11">
    <source>
        <dbReference type="EMBL" id="PIU73352.1"/>
    </source>
</evidence>
<keyword evidence="7" id="KW-0067">ATP-binding</keyword>
<keyword evidence="6" id="KW-0547">Nucleotide-binding</keyword>
<evidence type="ECO:0000259" key="10">
    <source>
        <dbReference type="Pfam" id="PF01909"/>
    </source>
</evidence>
<evidence type="ECO:0000256" key="4">
    <source>
        <dbReference type="ARBA" id="ARBA00022695"/>
    </source>
</evidence>
<accession>A0A2M7ARW6</accession>
<evidence type="ECO:0000256" key="6">
    <source>
        <dbReference type="ARBA" id="ARBA00022741"/>
    </source>
</evidence>
<dbReference type="GO" id="GO:0046872">
    <property type="term" value="F:metal ion binding"/>
    <property type="evidence" value="ECO:0007669"/>
    <property type="project" value="UniProtKB-KW"/>
</dbReference>
<keyword evidence="5" id="KW-0479">Metal-binding</keyword>
<comment type="similarity">
    <text evidence="9">Belongs to the MntA antitoxin family.</text>
</comment>
<keyword evidence="4" id="KW-0548">Nucleotidyltransferase</keyword>
<evidence type="ECO:0000313" key="12">
    <source>
        <dbReference type="Proteomes" id="UP000231407"/>
    </source>
</evidence>
<dbReference type="PANTHER" id="PTHR33571:SF12">
    <property type="entry name" value="BSL3053 PROTEIN"/>
    <property type="match status" value="1"/>
</dbReference>
<dbReference type="AlphaFoldDB" id="A0A2M7ARW6"/>
<feature type="domain" description="Polymerase nucleotidyl transferase" evidence="10">
    <location>
        <begin position="51"/>
        <end position="121"/>
    </location>
</feature>
<comment type="cofactor">
    <cofactor evidence="1">
        <name>Mg(2+)</name>
        <dbReference type="ChEBI" id="CHEBI:18420"/>
    </cofactor>
</comment>
<dbReference type="InterPro" id="IPR052038">
    <property type="entry name" value="Type-VII_TA_antitoxin"/>
</dbReference>
<name>A0A2M7ARW6_9BACT</name>
<evidence type="ECO:0000256" key="7">
    <source>
        <dbReference type="ARBA" id="ARBA00022840"/>
    </source>
</evidence>
<organism evidence="11 12">
    <name type="scientific">Candidatus Shapirobacteria bacterium CG06_land_8_20_14_3_00_40_12</name>
    <dbReference type="NCBI Taxonomy" id="1974881"/>
    <lineage>
        <taxon>Bacteria</taxon>
        <taxon>Candidatus Shapironibacteriota</taxon>
    </lineage>
</organism>
<keyword evidence="2" id="KW-1277">Toxin-antitoxin system</keyword>
<dbReference type="SUPFAM" id="SSF81301">
    <property type="entry name" value="Nucleotidyltransferase"/>
    <property type="match status" value="1"/>
</dbReference>
<dbReference type="Pfam" id="PF01909">
    <property type="entry name" value="NTP_transf_2"/>
    <property type="match status" value="1"/>
</dbReference>
<dbReference type="CDD" id="cd05403">
    <property type="entry name" value="NT_KNTase_like"/>
    <property type="match status" value="1"/>
</dbReference>
<keyword evidence="3" id="KW-0808">Transferase</keyword>
<evidence type="ECO:0000256" key="5">
    <source>
        <dbReference type="ARBA" id="ARBA00022723"/>
    </source>
</evidence>
<gene>
    <name evidence="11" type="ORF">COS78_02750</name>
</gene>
<dbReference type="Gene3D" id="3.30.460.10">
    <property type="entry name" value="Beta Polymerase, domain 2"/>
    <property type="match status" value="1"/>
</dbReference>